<dbReference type="Gene3D" id="3.90.550.10">
    <property type="entry name" value="Spore Coat Polysaccharide Biosynthesis Protein SpsA, Chain A"/>
    <property type="match status" value="1"/>
</dbReference>
<name>A0A9D1GWR4_9ACTN</name>
<evidence type="ECO:0000313" key="4">
    <source>
        <dbReference type="Proteomes" id="UP000886842"/>
    </source>
</evidence>
<feature type="domain" description="MobA-like NTP transferase" evidence="2">
    <location>
        <begin position="7"/>
        <end position="151"/>
    </location>
</feature>
<reference evidence="3" key="2">
    <citation type="journal article" date="2021" name="PeerJ">
        <title>Extensive microbial diversity within the chicken gut microbiome revealed by metagenomics and culture.</title>
        <authorList>
            <person name="Gilroy R."/>
            <person name="Ravi A."/>
            <person name="Getino M."/>
            <person name="Pursley I."/>
            <person name="Horton D.L."/>
            <person name="Alikhan N.F."/>
            <person name="Baker D."/>
            <person name="Gharbi K."/>
            <person name="Hall N."/>
            <person name="Watson M."/>
            <person name="Adriaenssens E.M."/>
            <person name="Foster-Nyarko E."/>
            <person name="Jarju S."/>
            <person name="Secka A."/>
            <person name="Antonio M."/>
            <person name="Oren A."/>
            <person name="Chaudhuri R.R."/>
            <person name="La Ragione R."/>
            <person name="Hildebrand F."/>
            <person name="Pallen M.J."/>
        </authorList>
    </citation>
    <scope>NUCLEOTIDE SEQUENCE</scope>
    <source>
        <strain evidence="3">ChiGjej1B1-24693</strain>
    </source>
</reference>
<dbReference type="Proteomes" id="UP000886842">
    <property type="component" value="Unassembled WGS sequence"/>
</dbReference>
<evidence type="ECO:0000313" key="3">
    <source>
        <dbReference type="EMBL" id="HIT74979.1"/>
    </source>
</evidence>
<sequence length="195" mass="20378">MEAVHDAIVLAGGSGRRLGGVDKATLTVAGRSLLDRALEAVDRAGQIVVVGPVDVPRRVRQVVEDPPGGGPVAGLVAGMTALADGREPAEWVAVVAVDQPAAAEALAPLLSAAGQPKCRTDGFCQEDAGGHPQWLLAVYRRESLARALEPVGTGHGVSVRQLVSELNLARIREGAASVGDIDTWEDHQHWEERLG</sequence>
<gene>
    <name evidence="3" type="ORF">IAA98_05285</name>
</gene>
<accession>A0A9D1GWR4</accession>
<comment type="caution">
    <text evidence="3">The sequence shown here is derived from an EMBL/GenBank/DDBJ whole genome shotgun (WGS) entry which is preliminary data.</text>
</comment>
<dbReference type="EMBL" id="DVLP01000159">
    <property type="protein sequence ID" value="HIT74979.1"/>
    <property type="molecule type" value="Genomic_DNA"/>
</dbReference>
<dbReference type="InterPro" id="IPR025877">
    <property type="entry name" value="MobA-like_NTP_Trfase"/>
</dbReference>
<dbReference type="PANTHER" id="PTHR19136:SF81">
    <property type="entry name" value="MOLYBDENUM COFACTOR GUANYLYLTRANSFERASE"/>
    <property type="match status" value="1"/>
</dbReference>
<evidence type="ECO:0000259" key="2">
    <source>
        <dbReference type="Pfam" id="PF12804"/>
    </source>
</evidence>
<protein>
    <submittedName>
        <fullName evidence="3">NTP transferase domain-containing protein</fullName>
    </submittedName>
</protein>
<organism evidence="3 4">
    <name type="scientific">Candidatus Avipropionibacterium avicola</name>
    <dbReference type="NCBI Taxonomy" id="2840701"/>
    <lineage>
        <taxon>Bacteria</taxon>
        <taxon>Bacillati</taxon>
        <taxon>Actinomycetota</taxon>
        <taxon>Actinomycetes</taxon>
        <taxon>Propionibacteriales</taxon>
        <taxon>Propionibacteriaceae</taxon>
        <taxon>Propionibacteriaceae incertae sedis</taxon>
        <taxon>Candidatus Avipropionibacterium</taxon>
    </lineage>
</organism>
<dbReference type="AlphaFoldDB" id="A0A9D1GWR4"/>
<dbReference type="Pfam" id="PF12804">
    <property type="entry name" value="NTP_transf_3"/>
    <property type="match status" value="1"/>
</dbReference>
<reference evidence="3" key="1">
    <citation type="submission" date="2020-10" db="EMBL/GenBank/DDBJ databases">
        <authorList>
            <person name="Gilroy R."/>
        </authorList>
    </citation>
    <scope>NUCLEOTIDE SEQUENCE</scope>
    <source>
        <strain evidence="3">ChiGjej1B1-24693</strain>
    </source>
</reference>
<proteinExistence type="predicted"/>
<keyword evidence="1 3" id="KW-0808">Transferase</keyword>
<evidence type="ECO:0000256" key="1">
    <source>
        <dbReference type="ARBA" id="ARBA00022679"/>
    </source>
</evidence>
<dbReference type="GO" id="GO:0016779">
    <property type="term" value="F:nucleotidyltransferase activity"/>
    <property type="evidence" value="ECO:0007669"/>
    <property type="project" value="TreeGrafter"/>
</dbReference>
<dbReference type="InterPro" id="IPR029044">
    <property type="entry name" value="Nucleotide-diphossugar_trans"/>
</dbReference>
<dbReference type="SUPFAM" id="SSF53448">
    <property type="entry name" value="Nucleotide-diphospho-sugar transferases"/>
    <property type="match status" value="1"/>
</dbReference>
<dbReference type="PANTHER" id="PTHR19136">
    <property type="entry name" value="MOLYBDENUM COFACTOR GUANYLYLTRANSFERASE"/>
    <property type="match status" value="1"/>
</dbReference>